<dbReference type="InterPro" id="IPR036105">
    <property type="entry name" value="DiNase_FeMo-co_biosyn_sf"/>
</dbReference>
<dbReference type="Proteomes" id="UP000326944">
    <property type="component" value="Chromosome"/>
</dbReference>
<sequence>MKIAFASKDGKHVNEHFGWCEKFYIYGVNEDSYDLLKEVDSSQKHEAEIDKLEYKIECIDNSDILYVTRIGPKAANMVKYAGTYPMKSASENEKIEDVLKSMQKLISDNPPLWLKRILLK</sequence>
<protein>
    <submittedName>
        <fullName evidence="2">Dinitrogenase iron-molybdenum cofactor biosynthesis protein</fullName>
    </submittedName>
</protein>
<evidence type="ECO:0000313" key="2">
    <source>
        <dbReference type="EMBL" id="QFR50422.1"/>
    </source>
</evidence>
<dbReference type="SUPFAM" id="SSF53146">
    <property type="entry name" value="Nitrogenase accessory factor-like"/>
    <property type="match status" value="1"/>
</dbReference>
<dbReference type="EMBL" id="CP043617">
    <property type="protein sequence ID" value="QFR50422.1"/>
    <property type="molecule type" value="Genomic_DNA"/>
</dbReference>
<evidence type="ECO:0000259" key="1">
    <source>
        <dbReference type="Pfam" id="PF02579"/>
    </source>
</evidence>
<gene>
    <name evidence="2" type="ORF">FJR48_03325</name>
</gene>
<dbReference type="PANTHER" id="PTHR33937">
    <property type="entry name" value="IRON-MOLYBDENUM PROTEIN-RELATED-RELATED"/>
    <property type="match status" value="1"/>
</dbReference>
<proteinExistence type="predicted"/>
<dbReference type="InterPro" id="IPR003731">
    <property type="entry name" value="Di-Nase_FeMo-co_biosynth"/>
</dbReference>
<organism evidence="2 3">
    <name type="scientific">Sulfurimonas lithotrophica</name>
    <dbReference type="NCBI Taxonomy" id="2590022"/>
    <lineage>
        <taxon>Bacteria</taxon>
        <taxon>Pseudomonadati</taxon>
        <taxon>Campylobacterota</taxon>
        <taxon>Epsilonproteobacteria</taxon>
        <taxon>Campylobacterales</taxon>
        <taxon>Sulfurimonadaceae</taxon>
        <taxon>Sulfurimonas</taxon>
    </lineage>
</organism>
<reference evidence="2 3" key="1">
    <citation type="submission" date="2019-09" db="EMBL/GenBank/DDBJ databases">
        <title>Sulfurimonas gotlandica sp. nov., a chemoautotrophic and psychrotolerant epsilonproteobacterium isolated from a pelagic redoxcline, and an emended description of the genus Sulfurimonas.</title>
        <authorList>
            <person name="Wang S."/>
            <person name="Jiang L."/>
            <person name="Shao S."/>
        </authorList>
    </citation>
    <scope>NUCLEOTIDE SEQUENCE [LARGE SCALE GENOMIC DNA]</scope>
    <source>
        <strain evidence="2 3">GYSZ_1</strain>
    </source>
</reference>
<dbReference type="InterPro" id="IPR051840">
    <property type="entry name" value="NifX/NifY_domain"/>
</dbReference>
<dbReference type="KEGG" id="sulg:FJR48_03325"/>
<dbReference type="OrthoDB" id="9797941at2"/>
<dbReference type="PANTHER" id="PTHR33937:SF1">
    <property type="entry name" value="IRON-MOLIBDENUM COFACTOR PROCESSING PROTEIN"/>
    <property type="match status" value="1"/>
</dbReference>
<dbReference type="AlphaFoldDB" id="A0A5P8P3W5"/>
<dbReference type="Pfam" id="PF02579">
    <property type="entry name" value="Nitro_FeMo-Co"/>
    <property type="match status" value="1"/>
</dbReference>
<feature type="domain" description="Dinitrogenase iron-molybdenum cofactor biosynthesis" evidence="1">
    <location>
        <begin position="9"/>
        <end position="103"/>
    </location>
</feature>
<dbReference type="Gene3D" id="3.30.420.130">
    <property type="entry name" value="Dinitrogenase iron-molybdenum cofactor biosynthesis domain"/>
    <property type="match status" value="1"/>
</dbReference>
<evidence type="ECO:0000313" key="3">
    <source>
        <dbReference type="Proteomes" id="UP000326944"/>
    </source>
</evidence>
<keyword evidence="3" id="KW-1185">Reference proteome</keyword>
<accession>A0A5P8P3W5</accession>
<name>A0A5P8P3W5_9BACT</name>